<dbReference type="OrthoDB" id="5592879at2759"/>
<dbReference type="GO" id="GO:1990758">
    <property type="term" value="P:mitotic sister chromatid biorientation"/>
    <property type="evidence" value="ECO:0007669"/>
    <property type="project" value="TreeGrafter"/>
</dbReference>
<dbReference type="GO" id="GO:0034501">
    <property type="term" value="P:protein localization to kinetochore"/>
    <property type="evidence" value="ECO:0007669"/>
    <property type="project" value="TreeGrafter"/>
</dbReference>
<dbReference type="Pfam" id="PF08317">
    <property type="entry name" value="Spc7"/>
    <property type="match status" value="1"/>
</dbReference>
<feature type="domain" description="Spc7 kinetochore protein" evidence="2">
    <location>
        <begin position="1"/>
        <end position="246"/>
    </location>
</feature>
<dbReference type="InterPro" id="IPR033338">
    <property type="entry name" value="Spc105/Spc7"/>
</dbReference>
<protein>
    <recommendedName>
        <fullName evidence="2">Spc7 kinetochore protein domain-containing protein</fullName>
    </recommendedName>
</protein>
<dbReference type="EMBL" id="KN822980">
    <property type="protein sequence ID" value="KIO29654.1"/>
    <property type="molecule type" value="Genomic_DNA"/>
</dbReference>
<evidence type="ECO:0000313" key="3">
    <source>
        <dbReference type="EMBL" id="KIO29654.1"/>
    </source>
</evidence>
<proteinExistence type="predicted"/>
<dbReference type="InterPro" id="IPR040850">
    <property type="entry name" value="Knl1_RWD_C"/>
</dbReference>
<dbReference type="Pfam" id="PF18210">
    <property type="entry name" value="Knl1_RWD_C"/>
    <property type="match status" value="1"/>
</dbReference>
<dbReference type="AlphaFoldDB" id="A0A0C3QQ81"/>
<evidence type="ECO:0000259" key="2">
    <source>
        <dbReference type="SMART" id="SM00787"/>
    </source>
</evidence>
<organism evidence="3 4">
    <name type="scientific">Tulasnella calospora MUT 4182</name>
    <dbReference type="NCBI Taxonomy" id="1051891"/>
    <lineage>
        <taxon>Eukaryota</taxon>
        <taxon>Fungi</taxon>
        <taxon>Dikarya</taxon>
        <taxon>Basidiomycota</taxon>
        <taxon>Agaricomycotina</taxon>
        <taxon>Agaricomycetes</taxon>
        <taxon>Cantharellales</taxon>
        <taxon>Tulasnellaceae</taxon>
        <taxon>Tulasnella</taxon>
    </lineage>
</organism>
<dbReference type="GO" id="GO:0007094">
    <property type="term" value="P:mitotic spindle assembly checkpoint signaling"/>
    <property type="evidence" value="ECO:0007669"/>
    <property type="project" value="TreeGrafter"/>
</dbReference>
<dbReference type="GO" id="GO:0000776">
    <property type="term" value="C:kinetochore"/>
    <property type="evidence" value="ECO:0007669"/>
    <property type="project" value="TreeGrafter"/>
</dbReference>
<feature type="coiled-coil region" evidence="1">
    <location>
        <begin position="154"/>
        <end position="195"/>
    </location>
</feature>
<dbReference type="SMART" id="SM00787">
    <property type="entry name" value="Spc7"/>
    <property type="match status" value="1"/>
</dbReference>
<dbReference type="PANTHER" id="PTHR28260">
    <property type="entry name" value="SPINDLE POLE BODY COMPONENT SPC105"/>
    <property type="match status" value="1"/>
</dbReference>
<reference evidence="4" key="2">
    <citation type="submission" date="2015-01" db="EMBL/GenBank/DDBJ databases">
        <title>Evolutionary Origins and Diversification of the Mycorrhizal Mutualists.</title>
        <authorList>
            <consortium name="DOE Joint Genome Institute"/>
            <consortium name="Mycorrhizal Genomics Consortium"/>
            <person name="Kohler A."/>
            <person name="Kuo A."/>
            <person name="Nagy L.G."/>
            <person name="Floudas D."/>
            <person name="Copeland A."/>
            <person name="Barry K.W."/>
            <person name="Cichocki N."/>
            <person name="Veneault-Fourrey C."/>
            <person name="LaButti K."/>
            <person name="Lindquist E.A."/>
            <person name="Lipzen A."/>
            <person name="Lundell T."/>
            <person name="Morin E."/>
            <person name="Murat C."/>
            <person name="Riley R."/>
            <person name="Ohm R."/>
            <person name="Sun H."/>
            <person name="Tunlid A."/>
            <person name="Henrissat B."/>
            <person name="Grigoriev I.V."/>
            <person name="Hibbett D.S."/>
            <person name="Martin F."/>
        </authorList>
    </citation>
    <scope>NUCLEOTIDE SEQUENCE [LARGE SCALE GENOMIC DNA]</scope>
    <source>
        <strain evidence="4">MUT 4182</strain>
    </source>
</reference>
<dbReference type="PANTHER" id="PTHR28260:SF1">
    <property type="entry name" value="SPINDLE POLE BODY COMPONENT SPC105"/>
    <property type="match status" value="1"/>
</dbReference>
<keyword evidence="1" id="KW-0175">Coiled coil</keyword>
<reference evidence="3 4" key="1">
    <citation type="submission" date="2014-04" db="EMBL/GenBank/DDBJ databases">
        <authorList>
            <consortium name="DOE Joint Genome Institute"/>
            <person name="Kuo A."/>
            <person name="Girlanda M."/>
            <person name="Perotto S."/>
            <person name="Kohler A."/>
            <person name="Nagy L.G."/>
            <person name="Floudas D."/>
            <person name="Copeland A."/>
            <person name="Barry K.W."/>
            <person name="Cichocki N."/>
            <person name="Veneault-Fourrey C."/>
            <person name="LaButti K."/>
            <person name="Lindquist E.A."/>
            <person name="Lipzen A."/>
            <person name="Lundell T."/>
            <person name="Morin E."/>
            <person name="Murat C."/>
            <person name="Sun H."/>
            <person name="Tunlid A."/>
            <person name="Henrissat B."/>
            <person name="Grigoriev I.V."/>
            <person name="Hibbett D.S."/>
            <person name="Martin F."/>
            <person name="Nordberg H.P."/>
            <person name="Cantor M.N."/>
            <person name="Hua S.X."/>
        </authorList>
    </citation>
    <scope>NUCLEOTIDE SEQUENCE [LARGE SCALE GENOMIC DNA]</scope>
    <source>
        <strain evidence="3 4">MUT 4182</strain>
    </source>
</reference>
<name>A0A0C3QQ81_9AGAM</name>
<gene>
    <name evidence="3" type="ORF">M407DRAFT_164623</name>
</gene>
<evidence type="ECO:0000256" key="1">
    <source>
        <dbReference type="SAM" id="Coils"/>
    </source>
</evidence>
<keyword evidence="4" id="KW-1185">Reference proteome</keyword>
<dbReference type="Proteomes" id="UP000054248">
    <property type="component" value="Unassembled WGS sequence"/>
</dbReference>
<accession>A0A0C3QQ81</accession>
<dbReference type="InterPro" id="IPR013253">
    <property type="entry name" value="Spc7_domain"/>
</dbReference>
<sequence length="431" mass="49302">MFIWATTEVKKQMADLNDELALLEEEIEDNPPNALLDFLEADDEVRPQIEMAFKLAKAYAKRTQRGEWYRWRMQWTKDLVPHVDEEIRNLESHLSFVREQREKLHDPMGELQQMHASLKAELEREKAIVAEIDSSDMEQLEGLRAGIAEQNIVIDGYKTDIAQAAAEADRYNAQLKERQSELQAAQDIIAASKRRGEQLGTTADDVSRKRASWHMLQDIHGWKGVRVTPELMEFTYMSSQLHVRMPMINFKPTCSDVTVAQLAVATLSEAQDQFPAVVDAMIIAGLEDVRSGAYTNHRLIVRRLDALWTSYNLVLTELRRLWIKHPLVLRSIGDGSIEANVRMILRPKLRPEFKAKVLVKLTFTKETMSQWPDKLRELGIDVQVAYGAVEPDHVLGILRNHIQSSSPSQHYCTLYDAFGEVATRYSGEVAH</sequence>
<dbReference type="HOGENOM" id="CLU_046311_0_0_1"/>
<evidence type="ECO:0000313" key="4">
    <source>
        <dbReference type="Proteomes" id="UP000054248"/>
    </source>
</evidence>
<dbReference type="STRING" id="1051891.A0A0C3QQ81"/>